<evidence type="ECO:0000259" key="4">
    <source>
        <dbReference type="Pfam" id="PF10106"/>
    </source>
</evidence>
<reference evidence="6 7" key="1">
    <citation type="submission" date="2016-11" db="EMBL/GenBank/DDBJ databases">
        <authorList>
            <person name="Jaros S."/>
            <person name="Januszkiewicz K."/>
            <person name="Wedrychowicz H."/>
        </authorList>
    </citation>
    <scope>NUCLEOTIDE SEQUENCE [LARGE SCALE GENOMIC DNA]</scope>
    <source>
        <strain evidence="6 7">DSM 18899</strain>
    </source>
</reference>
<dbReference type="NCBIfam" id="TIGR01646">
    <property type="entry name" value="vgr_GE"/>
    <property type="match status" value="1"/>
</dbReference>
<organism evidence="6 7">
    <name type="scientific">Chitinimonas taiwanensis DSM 18899</name>
    <dbReference type="NCBI Taxonomy" id="1121279"/>
    <lineage>
        <taxon>Bacteria</taxon>
        <taxon>Pseudomonadati</taxon>
        <taxon>Pseudomonadota</taxon>
        <taxon>Betaproteobacteria</taxon>
        <taxon>Neisseriales</taxon>
        <taxon>Chitinibacteraceae</taxon>
        <taxon>Chitinimonas</taxon>
    </lineage>
</organism>
<protein>
    <submittedName>
        <fullName evidence="6">Type VI secretion system secreted protein VgrG</fullName>
    </submittedName>
</protein>
<dbReference type="NCBIfam" id="TIGR03361">
    <property type="entry name" value="VI_Rhs_Vgr"/>
    <property type="match status" value="1"/>
</dbReference>
<name>A0A1K2HKP8_9NEIS</name>
<feature type="compositionally biased region" description="Basic and acidic residues" evidence="2">
    <location>
        <begin position="682"/>
        <end position="692"/>
    </location>
</feature>
<evidence type="ECO:0000259" key="5">
    <source>
        <dbReference type="Pfam" id="PF13296"/>
    </source>
</evidence>
<dbReference type="Pfam" id="PF05954">
    <property type="entry name" value="Phage_GPD"/>
    <property type="match status" value="1"/>
</dbReference>
<dbReference type="InterPro" id="IPR006531">
    <property type="entry name" value="Gp5/Vgr_OB"/>
</dbReference>
<dbReference type="STRING" id="1121279.SAMN02745887_02400"/>
<dbReference type="Gene3D" id="3.55.50.10">
    <property type="entry name" value="Baseplate protein-like domains"/>
    <property type="match status" value="1"/>
</dbReference>
<dbReference type="Gene3D" id="2.40.50.230">
    <property type="entry name" value="Gp5 N-terminal domain"/>
    <property type="match status" value="1"/>
</dbReference>
<dbReference type="InterPro" id="IPR017847">
    <property type="entry name" value="T6SS_RhsGE_Vgr_subset"/>
</dbReference>
<evidence type="ECO:0000259" key="3">
    <source>
        <dbReference type="Pfam" id="PF04717"/>
    </source>
</evidence>
<dbReference type="Gene3D" id="4.10.220.110">
    <property type="match status" value="1"/>
</dbReference>
<dbReference type="InterPro" id="IPR028244">
    <property type="entry name" value="T6SS_Rhs_Vgr_dom"/>
</dbReference>
<dbReference type="Pfam" id="PF04717">
    <property type="entry name" value="Phage_base_V"/>
    <property type="match status" value="1"/>
</dbReference>
<dbReference type="InterPro" id="IPR006533">
    <property type="entry name" value="T6SS_Vgr_RhsGE"/>
</dbReference>
<dbReference type="OrthoDB" id="1907165at2"/>
<dbReference type="InterPro" id="IPR018769">
    <property type="entry name" value="VgrG2_DUF2345"/>
</dbReference>
<feature type="domain" description="Gp5/Type VI secretion system Vgr protein OB-fold" evidence="3">
    <location>
        <begin position="463"/>
        <end position="507"/>
    </location>
</feature>
<evidence type="ECO:0000256" key="1">
    <source>
        <dbReference type="ARBA" id="ARBA00005558"/>
    </source>
</evidence>
<accession>A0A1K2HKP8</accession>
<dbReference type="Pfam" id="PF13296">
    <property type="entry name" value="T6SS_Vgr"/>
    <property type="match status" value="1"/>
</dbReference>
<feature type="domain" description="Putative type VI secretion system Rhs element associated Vgr" evidence="5">
    <location>
        <begin position="536"/>
        <end position="644"/>
    </location>
</feature>
<proteinExistence type="inferred from homology"/>
<evidence type="ECO:0000313" key="6">
    <source>
        <dbReference type="EMBL" id="SFZ77396.1"/>
    </source>
</evidence>
<evidence type="ECO:0000313" key="7">
    <source>
        <dbReference type="Proteomes" id="UP000186513"/>
    </source>
</evidence>
<dbReference type="Gene3D" id="2.30.110.50">
    <property type="match status" value="1"/>
</dbReference>
<dbReference type="SUPFAM" id="SSF69255">
    <property type="entry name" value="gp5 N-terminal domain-like"/>
    <property type="match status" value="1"/>
</dbReference>
<dbReference type="InterPro" id="IPR037026">
    <property type="entry name" value="Vgr_OB-fold_dom_sf"/>
</dbReference>
<feature type="domain" description="DUF2345" evidence="4">
    <location>
        <begin position="690"/>
        <end position="837"/>
    </location>
</feature>
<gene>
    <name evidence="6" type="ORF">SAMN02745887_02400</name>
</gene>
<dbReference type="RefSeq" id="WP_084658515.1">
    <property type="nucleotide sequence ID" value="NZ_FPKR01000009.1"/>
</dbReference>
<dbReference type="Pfam" id="PF10106">
    <property type="entry name" value="DUF2345"/>
    <property type="match status" value="1"/>
</dbReference>
<feature type="region of interest" description="Disordered" evidence="2">
    <location>
        <begin position="672"/>
        <end position="692"/>
    </location>
</feature>
<dbReference type="AlphaFoldDB" id="A0A1K2HKP8"/>
<comment type="similarity">
    <text evidence="1">Belongs to the VgrG protein family.</text>
</comment>
<dbReference type="SUPFAM" id="SSF69279">
    <property type="entry name" value="Phage tail proteins"/>
    <property type="match status" value="2"/>
</dbReference>
<evidence type="ECO:0000256" key="2">
    <source>
        <dbReference type="SAM" id="MobiDB-lite"/>
    </source>
</evidence>
<dbReference type="EMBL" id="FPKR01000009">
    <property type="protein sequence ID" value="SFZ77396.1"/>
    <property type="molecule type" value="Genomic_DNA"/>
</dbReference>
<dbReference type="Proteomes" id="UP000186513">
    <property type="component" value="Unassembled WGS sequence"/>
</dbReference>
<dbReference type="SUPFAM" id="SSF69349">
    <property type="entry name" value="Phage fibre proteins"/>
    <property type="match status" value="1"/>
</dbReference>
<keyword evidence="7" id="KW-1185">Reference proteome</keyword>
<sequence length="927" mass="100371">MSLLSTFASNAVSQLSAAATGAVSAAVAQLLGNLGLQQHARLIRLEGTPLPVLVERFEGREGLDQLFRFDVDVIAELAGIDASEWLGREFQLSLIDAAGQTVPRHGRVAALQDLGSDGGFSRYRLTLLPWAAWLDSRQDCWVFQDKTVLEIASELLADYPEANWRHSVSRTLRKRSLCIQYQESDWAFLSRLLAEEGLNMVFEHREGETDGTLSRCQLHVFDQDAELKDAGNLRFGQISASFSDDRLTAFEHQLSVQPRSVQRSSWDYRQLHAPAGTAESRQADGEVGLLEDYDGSAAYRFDNAEHAARHAELRQLAHDGRAERFSAEGAVRALRPAQRFTLLDHADYSGRAFVVRQIHHQGANNLEANVADWLQSAVVEAGSYRHQLECQAIERPLVPDALPKPSAQPQHALVVGIEGEPLRSDRNHRIKIQFAWQRGQAPNGGGLAHAAGDNAPGSEAGFTWVRVAEWLAGPNWGTQFTPRVGDEVLIDFMEGDVDRPMVVGSLYNDQAIPPYAAGHDGPANHAGHLSGFHSQTLDGADYSRWVMDDTPGQLRSQLKTSRQETELNLGHLVTQPAFGAYRGRYRGEGFELRSDGWGSLRGEAGLLFSSHAQPQASDSQLITQATQSQAKAAEQLAQQLGDSALTHQALANHGQENIAKLHARLSEHTGAVNGQAAQKPDSGGDGRQLKDPVETLQDSPAVLESPSALAAATEGSNVLYAGSDLQASSHADAQLTGQQTMTVQSGNRLSLFTHHGGMKLIAAEGELNIAAHTDLLHLASEQALTITSTEDSIHIVAKDSVKLFGGGAEIELKGGDITFKASGTFEVKGNSGAMGGANVARTPAKLPDTRFKWFDEQFRAVDKVSGEAICGLPYLIYLPDGSYTSGTTDSDGKTERIATTDPAKLRIVWGVQELEVGQVGSGVVEEC</sequence>